<keyword evidence="8" id="KW-1185">Reference proteome</keyword>
<protein>
    <submittedName>
        <fullName evidence="7">Enzyme inhibitor, putative</fullName>
    </submittedName>
</protein>
<dbReference type="Pfam" id="PF04043">
    <property type="entry name" value="PMEI"/>
    <property type="match status" value="1"/>
</dbReference>
<dbReference type="EMBL" id="EQ973790">
    <property type="protein sequence ID" value="EEF47254.1"/>
    <property type="molecule type" value="Genomic_DNA"/>
</dbReference>
<dbReference type="InterPro" id="IPR006501">
    <property type="entry name" value="Pectinesterase_inhib_dom"/>
</dbReference>
<accession>B9RND1</accession>
<dbReference type="FunCoup" id="B9RND1">
    <property type="interactions" value="31"/>
</dbReference>
<evidence type="ECO:0000256" key="5">
    <source>
        <dbReference type="SAM" id="SignalP"/>
    </source>
</evidence>
<evidence type="ECO:0000256" key="3">
    <source>
        <dbReference type="ARBA" id="ARBA00038471"/>
    </source>
</evidence>
<organism evidence="7 8">
    <name type="scientific">Ricinus communis</name>
    <name type="common">Castor bean</name>
    <dbReference type="NCBI Taxonomy" id="3988"/>
    <lineage>
        <taxon>Eukaryota</taxon>
        <taxon>Viridiplantae</taxon>
        <taxon>Streptophyta</taxon>
        <taxon>Embryophyta</taxon>
        <taxon>Tracheophyta</taxon>
        <taxon>Spermatophyta</taxon>
        <taxon>Magnoliopsida</taxon>
        <taxon>eudicotyledons</taxon>
        <taxon>Gunneridae</taxon>
        <taxon>Pentapetalae</taxon>
        <taxon>rosids</taxon>
        <taxon>fabids</taxon>
        <taxon>Malpighiales</taxon>
        <taxon>Euphorbiaceae</taxon>
        <taxon>Acalyphoideae</taxon>
        <taxon>Acalypheae</taxon>
        <taxon>Ricinus</taxon>
    </lineage>
</organism>
<dbReference type="FunFam" id="1.20.140.40:FF:000003">
    <property type="entry name" value="Invertase/pectin methylesterase inhibitor family protein"/>
    <property type="match status" value="1"/>
</dbReference>
<dbReference type="Gene3D" id="1.20.140.40">
    <property type="entry name" value="Invertase/pectin methylesterase inhibitor family protein"/>
    <property type="match status" value="1"/>
</dbReference>
<feature type="chain" id="PRO_5002891210" evidence="5">
    <location>
        <begin position="24"/>
        <end position="231"/>
    </location>
</feature>
<dbReference type="GO" id="GO:0046910">
    <property type="term" value="F:pectinesterase inhibitor activity"/>
    <property type="evidence" value="ECO:0000318"/>
    <property type="project" value="GO_Central"/>
</dbReference>
<dbReference type="AlphaFoldDB" id="B9RND1"/>
<dbReference type="CDD" id="cd15800">
    <property type="entry name" value="PMEI-like_2"/>
    <property type="match status" value="1"/>
</dbReference>
<dbReference type="PANTHER" id="PTHR36710:SF21">
    <property type="entry name" value="PECTINESTERASE INHIBITOR DOMAIN-CONTAINING PROTEIN"/>
    <property type="match status" value="1"/>
</dbReference>
<evidence type="ECO:0000313" key="7">
    <source>
        <dbReference type="EMBL" id="EEF47254.1"/>
    </source>
</evidence>
<evidence type="ECO:0000256" key="1">
    <source>
        <dbReference type="ARBA" id="ARBA00022729"/>
    </source>
</evidence>
<sequence length="231" mass="24794">MMELKKVFLLFVSSSLILFIAECHEPSPSPFPLPVSSISSSPDQAPSSSSDVESPAPAPSSSAEAPSGLPLLFKSMPSGPRNPVLVKICGTTDHPQECLASVSPFQTGESDPVSVLKMEMQALYQGFEKAFDKATEISEHPDTPASIKMCLDTCLEMYDSGLIDLQDAISALSNHDIDKLKTVLSATLSDIDTCDEAFMEESDTHSPMKEIDDELTKIASNNLAIANALLR</sequence>
<comment type="similarity">
    <text evidence="3">Belongs to the PMEI family.</text>
</comment>
<dbReference type="NCBIfam" id="TIGR01614">
    <property type="entry name" value="PME_inhib"/>
    <property type="match status" value="1"/>
</dbReference>
<dbReference type="InterPro" id="IPR035513">
    <property type="entry name" value="Invertase/methylesterase_inhib"/>
</dbReference>
<dbReference type="InterPro" id="IPR052421">
    <property type="entry name" value="PCW_Enzyme_Inhibitor"/>
</dbReference>
<dbReference type="SMART" id="SM00856">
    <property type="entry name" value="PMEI"/>
    <property type="match status" value="1"/>
</dbReference>
<feature type="domain" description="Pectinesterase inhibitor" evidence="6">
    <location>
        <begin position="80"/>
        <end position="225"/>
    </location>
</feature>
<name>B9RND1_RICCO</name>
<keyword evidence="2" id="KW-1015">Disulfide bond</keyword>
<reference evidence="8" key="1">
    <citation type="journal article" date="2010" name="Nat. Biotechnol.">
        <title>Draft genome sequence of the oilseed species Ricinus communis.</title>
        <authorList>
            <person name="Chan A.P."/>
            <person name="Crabtree J."/>
            <person name="Zhao Q."/>
            <person name="Lorenzi H."/>
            <person name="Orvis J."/>
            <person name="Puiu D."/>
            <person name="Melake-Berhan A."/>
            <person name="Jones K.M."/>
            <person name="Redman J."/>
            <person name="Chen G."/>
            <person name="Cahoon E.B."/>
            <person name="Gedil M."/>
            <person name="Stanke M."/>
            <person name="Haas B.J."/>
            <person name="Wortman J.R."/>
            <person name="Fraser-Liggett C.M."/>
            <person name="Ravel J."/>
            <person name="Rabinowicz P.D."/>
        </authorList>
    </citation>
    <scope>NUCLEOTIDE SEQUENCE [LARGE SCALE GENOMIC DNA]</scope>
    <source>
        <strain evidence="8">cv. Hale</strain>
    </source>
</reference>
<keyword evidence="1 5" id="KW-0732">Signal</keyword>
<dbReference type="GO" id="GO:0030599">
    <property type="term" value="F:pectinesterase activity"/>
    <property type="evidence" value="ECO:0000318"/>
    <property type="project" value="GO_Central"/>
</dbReference>
<dbReference type="PANTHER" id="PTHR36710">
    <property type="entry name" value="PECTINESTERASE INHIBITOR-LIKE"/>
    <property type="match status" value="1"/>
</dbReference>
<proteinExistence type="inferred from homology"/>
<dbReference type="Proteomes" id="UP000008311">
    <property type="component" value="Unassembled WGS sequence"/>
</dbReference>
<dbReference type="SUPFAM" id="SSF101148">
    <property type="entry name" value="Plant invertase/pectin methylesterase inhibitor"/>
    <property type="match status" value="1"/>
</dbReference>
<evidence type="ECO:0000259" key="6">
    <source>
        <dbReference type="SMART" id="SM00856"/>
    </source>
</evidence>
<feature type="compositionally biased region" description="Low complexity" evidence="4">
    <location>
        <begin position="34"/>
        <end position="67"/>
    </location>
</feature>
<dbReference type="STRING" id="3988.B9RND1"/>
<feature type="signal peptide" evidence="5">
    <location>
        <begin position="1"/>
        <end position="23"/>
    </location>
</feature>
<dbReference type="InParanoid" id="B9RND1"/>
<gene>
    <name evidence="7" type="ORF">RCOM_1346930</name>
</gene>
<evidence type="ECO:0000256" key="2">
    <source>
        <dbReference type="ARBA" id="ARBA00023157"/>
    </source>
</evidence>
<evidence type="ECO:0000256" key="4">
    <source>
        <dbReference type="SAM" id="MobiDB-lite"/>
    </source>
</evidence>
<evidence type="ECO:0000313" key="8">
    <source>
        <dbReference type="Proteomes" id="UP000008311"/>
    </source>
</evidence>
<feature type="region of interest" description="Disordered" evidence="4">
    <location>
        <begin position="29"/>
        <end position="72"/>
    </location>
</feature>
<dbReference type="eggNOG" id="ENOG502S99C">
    <property type="taxonomic scope" value="Eukaryota"/>
</dbReference>